<keyword evidence="2" id="KW-0472">Membrane</keyword>
<feature type="compositionally biased region" description="Basic and acidic residues" evidence="1">
    <location>
        <begin position="256"/>
        <end position="265"/>
    </location>
</feature>
<comment type="caution">
    <text evidence="3">The sequence shown here is derived from an EMBL/GenBank/DDBJ whole genome shotgun (WGS) entry which is preliminary data.</text>
</comment>
<keyword evidence="2" id="KW-1133">Transmembrane helix</keyword>
<evidence type="ECO:0000256" key="2">
    <source>
        <dbReference type="SAM" id="Phobius"/>
    </source>
</evidence>
<dbReference type="GO" id="GO:0032185">
    <property type="term" value="P:septin cytoskeleton organization"/>
    <property type="evidence" value="ECO:0007669"/>
    <property type="project" value="TreeGrafter"/>
</dbReference>
<dbReference type="PANTHER" id="PTHR36414:SF1">
    <property type="entry name" value="PROTEIN SUR7"/>
    <property type="match status" value="1"/>
</dbReference>
<feature type="transmembrane region" description="Helical" evidence="2">
    <location>
        <begin position="120"/>
        <end position="140"/>
    </location>
</feature>
<dbReference type="GO" id="GO:0005886">
    <property type="term" value="C:plasma membrane"/>
    <property type="evidence" value="ECO:0007669"/>
    <property type="project" value="InterPro"/>
</dbReference>
<feature type="transmembrane region" description="Helical" evidence="2">
    <location>
        <begin position="12"/>
        <end position="33"/>
    </location>
</feature>
<sequence length="265" mass="29190">MAGGGLRGALGFASLILIGGALLLMFFVVLSGVRDHTPLNRSWFLRADTSSIPGAGRAESYWTYWKICAHDGGQCGATIPALPIGTPWKGNTQGVPAGLVGSHYHDSTSTYYYYMWRFGWVFYLMSICLTGLTFLTSVLAPCSRLAAGLSGVLLSFSLFWFSIAASLMTVVFVKARNEFRSAGISASIGRYAFGFTWGAWAAMFIATIFLFMGCGVSRKDEDNIRSTKRSGGMGNIPFFRRQRSRRSTRGSFIETESQRRVKEEY</sequence>
<keyword evidence="4" id="KW-1185">Reference proteome</keyword>
<evidence type="ECO:0000256" key="1">
    <source>
        <dbReference type="SAM" id="MobiDB-lite"/>
    </source>
</evidence>
<feature type="transmembrane region" description="Helical" evidence="2">
    <location>
        <begin position="193"/>
        <end position="216"/>
    </location>
</feature>
<dbReference type="EMBL" id="FJUW01000023">
    <property type="protein sequence ID" value="CZT01859.1"/>
    <property type="molecule type" value="Genomic_DNA"/>
</dbReference>
<reference evidence="4" key="1">
    <citation type="submission" date="2016-03" db="EMBL/GenBank/DDBJ databases">
        <authorList>
            <person name="Ploux O."/>
        </authorList>
    </citation>
    <scope>NUCLEOTIDE SEQUENCE [LARGE SCALE GENOMIC DNA]</scope>
    <source>
        <strain evidence="4">UK7</strain>
    </source>
</reference>
<dbReference type="FunCoup" id="A0A1E1KUR6">
    <property type="interactions" value="49"/>
</dbReference>
<evidence type="ECO:0000313" key="3">
    <source>
        <dbReference type="EMBL" id="CZT01859.1"/>
    </source>
</evidence>
<dbReference type="GO" id="GO:0031505">
    <property type="term" value="P:fungal-type cell wall organization"/>
    <property type="evidence" value="ECO:0007669"/>
    <property type="project" value="TreeGrafter"/>
</dbReference>
<dbReference type="PANTHER" id="PTHR36414">
    <property type="entry name" value="PROTEIN SUR7"/>
    <property type="match status" value="1"/>
</dbReference>
<proteinExistence type="predicted"/>
<dbReference type="GO" id="GO:0006897">
    <property type="term" value="P:endocytosis"/>
    <property type="evidence" value="ECO:0007669"/>
    <property type="project" value="TreeGrafter"/>
</dbReference>
<protein>
    <submittedName>
        <fullName evidence="3">Related to FMP45 Cell cortex protein involved in sporulation</fullName>
    </submittedName>
</protein>
<dbReference type="GO" id="GO:0005938">
    <property type="term" value="C:cell cortex"/>
    <property type="evidence" value="ECO:0007669"/>
    <property type="project" value="TreeGrafter"/>
</dbReference>
<keyword evidence="2" id="KW-0812">Transmembrane</keyword>
<organism evidence="3 4">
    <name type="scientific">Rhynchosporium graminicola</name>
    <dbReference type="NCBI Taxonomy" id="2792576"/>
    <lineage>
        <taxon>Eukaryota</taxon>
        <taxon>Fungi</taxon>
        <taxon>Dikarya</taxon>
        <taxon>Ascomycota</taxon>
        <taxon>Pezizomycotina</taxon>
        <taxon>Leotiomycetes</taxon>
        <taxon>Helotiales</taxon>
        <taxon>Ploettnerulaceae</taxon>
        <taxon>Rhynchosporium</taxon>
    </lineage>
</organism>
<evidence type="ECO:0000313" key="4">
    <source>
        <dbReference type="Proteomes" id="UP000178129"/>
    </source>
</evidence>
<name>A0A1E1KUR6_9HELO</name>
<dbReference type="GO" id="GO:0045121">
    <property type="term" value="C:membrane raft"/>
    <property type="evidence" value="ECO:0007669"/>
    <property type="project" value="TreeGrafter"/>
</dbReference>
<feature type="region of interest" description="Disordered" evidence="1">
    <location>
        <begin position="243"/>
        <end position="265"/>
    </location>
</feature>
<dbReference type="AlphaFoldDB" id="A0A1E1KUR6"/>
<accession>A0A1E1KUR6</accession>
<dbReference type="Pfam" id="PF06687">
    <property type="entry name" value="SUR7"/>
    <property type="match status" value="1"/>
</dbReference>
<dbReference type="InterPro" id="IPR009571">
    <property type="entry name" value="SUR7/Rim9-like_fungi"/>
</dbReference>
<dbReference type="GO" id="GO:0030866">
    <property type="term" value="P:cortical actin cytoskeleton organization"/>
    <property type="evidence" value="ECO:0007669"/>
    <property type="project" value="TreeGrafter"/>
</dbReference>
<dbReference type="InParanoid" id="A0A1E1KUR6"/>
<dbReference type="Proteomes" id="UP000178129">
    <property type="component" value="Unassembled WGS sequence"/>
</dbReference>
<gene>
    <name evidence="3" type="ORF">RCO7_11449</name>
</gene>
<feature type="transmembrane region" description="Helical" evidence="2">
    <location>
        <begin position="152"/>
        <end position="173"/>
    </location>
</feature>